<dbReference type="UniPathway" id="UPA00094"/>
<dbReference type="EMBL" id="KB534242">
    <property type="protein sequence ID" value="EMP34039.1"/>
    <property type="molecule type" value="Genomic_DNA"/>
</dbReference>
<comment type="catalytic activity">
    <reaction evidence="14">
        <text>a very-long-chain (3R)-3-hydroxyacyl-CoA = a very-long-chain (2E)-enoyl-CoA + H2O</text>
        <dbReference type="Rhea" id="RHEA:45812"/>
        <dbReference type="ChEBI" id="CHEBI:15377"/>
        <dbReference type="ChEBI" id="CHEBI:83728"/>
        <dbReference type="ChEBI" id="CHEBI:85440"/>
        <dbReference type="EC" id="4.2.1.134"/>
    </reaction>
    <physiologicalReaction direction="left-to-right" evidence="14">
        <dbReference type="Rhea" id="RHEA:45813"/>
    </physiologicalReaction>
</comment>
<dbReference type="AlphaFoldDB" id="M7BA48"/>
<evidence type="ECO:0000256" key="2">
    <source>
        <dbReference type="ARBA" id="ARBA00005194"/>
    </source>
</evidence>
<keyword evidence="17" id="KW-1185">Reference proteome</keyword>
<dbReference type="GO" id="GO:0005789">
    <property type="term" value="C:endoplasmic reticulum membrane"/>
    <property type="evidence" value="ECO:0007669"/>
    <property type="project" value="UniProtKB-SubCell"/>
</dbReference>
<keyword evidence="8 15" id="KW-1133">Transmembrane helix</keyword>
<keyword evidence="11 15" id="KW-0275">Fatty acid biosynthesis</keyword>
<gene>
    <name evidence="16" type="ORF">UY3_08785</name>
</gene>
<evidence type="ECO:0000256" key="15">
    <source>
        <dbReference type="RuleBase" id="RU363109"/>
    </source>
</evidence>
<evidence type="ECO:0000256" key="14">
    <source>
        <dbReference type="ARBA" id="ARBA00023727"/>
    </source>
</evidence>
<dbReference type="PANTHER" id="PTHR11035">
    <property type="entry name" value="VERY-LONG-CHAIN (3R)-3-HYDROXYACYL-COA DEHYDRATASE"/>
    <property type="match status" value="1"/>
</dbReference>
<evidence type="ECO:0000256" key="5">
    <source>
        <dbReference type="ARBA" id="ARBA00022516"/>
    </source>
</evidence>
<evidence type="ECO:0000256" key="1">
    <source>
        <dbReference type="ARBA" id="ARBA00004141"/>
    </source>
</evidence>
<evidence type="ECO:0000256" key="10">
    <source>
        <dbReference type="ARBA" id="ARBA00023136"/>
    </source>
</evidence>
<evidence type="ECO:0000256" key="9">
    <source>
        <dbReference type="ARBA" id="ARBA00023098"/>
    </source>
</evidence>
<dbReference type="PANTHER" id="PTHR11035:SF16">
    <property type="entry name" value="VERY-LONG-CHAIN (3R)-3-HYDROXYACYL-COA DEHYDRATASE 4"/>
    <property type="match status" value="1"/>
</dbReference>
<evidence type="ECO:0000313" key="17">
    <source>
        <dbReference type="Proteomes" id="UP000031443"/>
    </source>
</evidence>
<name>M7BA48_CHEMY</name>
<dbReference type="STRING" id="8469.M7BA48"/>
<evidence type="ECO:0000256" key="3">
    <source>
        <dbReference type="ARBA" id="ARBA00007811"/>
    </source>
</evidence>
<dbReference type="GO" id="GO:0042761">
    <property type="term" value="P:very long-chain fatty acid biosynthetic process"/>
    <property type="evidence" value="ECO:0007669"/>
    <property type="project" value="TreeGrafter"/>
</dbReference>
<dbReference type="GO" id="GO:0030497">
    <property type="term" value="P:fatty acid elongation"/>
    <property type="evidence" value="ECO:0007669"/>
    <property type="project" value="TreeGrafter"/>
</dbReference>
<accession>M7BA48</accession>
<comment type="subcellular location">
    <subcellularLocation>
        <location evidence="15">Endoplasmic reticulum membrane</location>
        <topology evidence="15">Multi-pass membrane protein</topology>
    </subcellularLocation>
    <subcellularLocation>
        <location evidence="1">Membrane</location>
        <topology evidence="1">Multi-pass membrane protein</topology>
    </subcellularLocation>
</comment>
<dbReference type="GO" id="GO:0030148">
    <property type="term" value="P:sphingolipid biosynthetic process"/>
    <property type="evidence" value="ECO:0007669"/>
    <property type="project" value="TreeGrafter"/>
</dbReference>
<protein>
    <recommendedName>
        <fullName evidence="4 15">Very-long-chain (3R)-3-hydroxyacyl-CoA dehydratase</fullName>
        <ecNumber evidence="4 15">4.2.1.134</ecNumber>
    </recommendedName>
</protein>
<dbReference type="InterPro" id="IPR007482">
    <property type="entry name" value="Tyr_Pase-like_PTPLA"/>
</dbReference>
<feature type="transmembrane region" description="Helical" evidence="15">
    <location>
        <begin position="147"/>
        <end position="167"/>
    </location>
</feature>
<keyword evidence="7 15" id="KW-0276">Fatty acid metabolism</keyword>
<proteinExistence type="inferred from homology"/>
<keyword evidence="5 15" id="KW-0444">Lipid biosynthesis</keyword>
<keyword evidence="12 15" id="KW-0456">Lyase</keyword>
<comment type="pathway">
    <text evidence="2 15">Lipid metabolism; fatty acid biosynthesis.</text>
</comment>
<evidence type="ECO:0000256" key="8">
    <source>
        <dbReference type="ARBA" id="ARBA00022989"/>
    </source>
</evidence>
<comment type="caution">
    <text evidence="15">Lacks conserved residue(s) required for the propagation of feature annotation.</text>
</comment>
<evidence type="ECO:0000313" key="16">
    <source>
        <dbReference type="EMBL" id="EMP34039.1"/>
    </source>
</evidence>
<comment type="function">
    <text evidence="15">Catalyzes the third of the four reactions of the long-chain fatty acids elongation cycle. This endoplasmic reticulum-bound enzymatic process, allows the addition of two carbons to the chain of long- and very long-chain fatty acids/VLCFAs per cycle. This enzyme catalyzes the dehydration of the 3-hydroxyacyl-CoA intermediate into trans-2,3-enoyl-CoA, within each cycle of fatty acid elongation. Thereby, it participates to the production of VLCFAs of different chain lengths that are involved in multiple biological processes as precursors of membrane lipids and lipid mediators.</text>
</comment>
<dbReference type="Pfam" id="PF04387">
    <property type="entry name" value="PTPLA"/>
    <property type="match status" value="1"/>
</dbReference>
<reference evidence="17" key="1">
    <citation type="journal article" date="2013" name="Nat. Genet.">
        <title>The draft genomes of soft-shell turtle and green sea turtle yield insights into the development and evolution of the turtle-specific body plan.</title>
        <authorList>
            <person name="Wang Z."/>
            <person name="Pascual-Anaya J."/>
            <person name="Zadissa A."/>
            <person name="Li W."/>
            <person name="Niimura Y."/>
            <person name="Huang Z."/>
            <person name="Li C."/>
            <person name="White S."/>
            <person name="Xiong Z."/>
            <person name="Fang D."/>
            <person name="Wang B."/>
            <person name="Ming Y."/>
            <person name="Chen Y."/>
            <person name="Zheng Y."/>
            <person name="Kuraku S."/>
            <person name="Pignatelli M."/>
            <person name="Herrero J."/>
            <person name="Beal K."/>
            <person name="Nozawa M."/>
            <person name="Li Q."/>
            <person name="Wang J."/>
            <person name="Zhang H."/>
            <person name="Yu L."/>
            <person name="Shigenobu S."/>
            <person name="Wang J."/>
            <person name="Liu J."/>
            <person name="Flicek P."/>
            <person name="Searle S."/>
            <person name="Wang J."/>
            <person name="Kuratani S."/>
            <person name="Yin Y."/>
            <person name="Aken B."/>
            <person name="Zhang G."/>
            <person name="Irie N."/>
        </authorList>
    </citation>
    <scope>NUCLEOTIDE SEQUENCE [LARGE SCALE GENOMIC DNA]</scope>
</reference>
<keyword evidence="9 15" id="KW-0443">Lipid metabolism</keyword>
<sequence length="198" mass="23144">MLVWICKSSKESCGTSETNRRIGAEAFVGEYPLRQIYSPTKAYAPIHLLVYKLYNEHLSLHLLFNPILWTFLDIYKYDHQVLVIWERYTYCMLSETGTYYEALTWLNYTLWIPVYPLSILAKAFAIYESLPYFESFGTYSTKLPFPVALSICFPYILKMYLAMLFVVTLGQVQSHSQAAQLYRNCPYLCYHGYAAIYA</sequence>
<feature type="transmembrane region" description="Helical" evidence="15">
    <location>
        <begin position="108"/>
        <end position="127"/>
    </location>
</feature>
<evidence type="ECO:0000256" key="12">
    <source>
        <dbReference type="ARBA" id="ARBA00023239"/>
    </source>
</evidence>
<evidence type="ECO:0000256" key="4">
    <source>
        <dbReference type="ARBA" id="ARBA00013122"/>
    </source>
</evidence>
<keyword evidence="10 15" id="KW-0472">Membrane</keyword>
<dbReference type="GO" id="GO:0102158">
    <property type="term" value="F:very-long-chain (3R)-3-hydroxyacyl-CoA dehydratase activity"/>
    <property type="evidence" value="ECO:0007669"/>
    <property type="project" value="UniProtKB-EC"/>
</dbReference>
<keyword evidence="6 15" id="KW-0812">Transmembrane</keyword>
<comment type="catalytic activity">
    <reaction evidence="13">
        <text>(3R)-hydroxyhexadecanoyl-CoA = (2E)-hexadecenoyl-CoA + H2O</text>
        <dbReference type="Rhea" id="RHEA:39159"/>
        <dbReference type="ChEBI" id="CHEBI:15377"/>
        <dbReference type="ChEBI" id="CHEBI:61526"/>
        <dbReference type="ChEBI" id="CHEBI:74278"/>
    </reaction>
    <physiologicalReaction direction="left-to-right" evidence="13">
        <dbReference type="Rhea" id="RHEA:39160"/>
    </physiologicalReaction>
</comment>
<evidence type="ECO:0000256" key="11">
    <source>
        <dbReference type="ARBA" id="ARBA00023160"/>
    </source>
</evidence>
<dbReference type="Proteomes" id="UP000031443">
    <property type="component" value="Unassembled WGS sequence"/>
</dbReference>
<evidence type="ECO:0000256" key="13">
    <source>
        <dbReference type="ARBA" id="ARBA00023688"/>
    </source>
</evidence>
<dbReference type="EC" id="4.2.1.134" evidence="4 15"/>
<comment type="similarity">
    <text evidence="3 15">Belongs to the very long-chain fatty acids dehydratase HACD family.</text>
</comment>
<evidence type="ECO:0000256" key="6">
    <source>
        <dbReference type="ARBA" id="ARBA00022692"/>
    </source>
</evidence>
<evidence type="ECO:0000256" key="7">
    <source>
        <dbReference type="ARBA" id="ARBA00022832"/>
    </source>
</evidence>
<keyword evidence="15" id="KW-0256">Endoplasmic reticulum</keyword>
<organism evidence="16 17">
    <name type="scientific">Chelonia mydas</name>
    <name type="common">Green sea-turtle</name>
    <name type="synonym">Chelonia agassizi</name>
    <dbReference type="NCBI Taxonomy" id="8469"/>
    <lineage>
        <taxon>Eukaryota</taxon>
        <taxon>Metazoa</taxon>
        <taxon>Chordata</taxon>
        <taxon>Craniata</taxon>
        <taxon>Vertebrata</taxon>
        <taxon>Euteleostomi</taxon>
        <taxon>Archelosauria</taxon>
        <taxon>Testudinata</taxon>
        <taxon>Testudines</taxon>
        <taxon>Cryptodira</taxon>
        <taxon>Durocryptodira</taxon>
        <taxon>Americhelydia</taxon>
        <taxon>Chelonioidea</taxon>
        <taxon>Cheloniidae</taxon>
        <taxon>Chelonia</taxon>
    </lineage>
</organism>